<accession>A0A0R3SX34</accession>
<reference evidence="4 5" key="2">
    <citation type="submission" date="2018-11" db="EMBL/GenBank/DDBJ databases">
        <authorList>
            <consortium name="Pathogen Informatics"/>
        </authorList>
    </citation>
    <scope>NUCLEOTIDE SEQUENCE [LARGE SCALE GENOMIC DNA]</scope>
</reference>
<evidence type="ECO:0000313" key="5">
    <source>
        <dbReference type="Proteomes" id="UP000274504"/>
    </source>
</evidence>
<dbReference type="WBParaSite" id="HDID_0001028001-mRNA-1">
    <property type="protein sequence ID" value="HDID_0001028001-mRNA-1"/>
    <property type="gene ID" value="HDID_0001028001"/>
</dbReference>
<dbReference type="PANTHER" id="PTHR23048:SF0">
    <property type="entry name" value="CALMODULIN LIKE 3"/>
    <property type="match status" value="1"/>
</dbReference>
<dbReference type="PROSITE" id="PS00018">
    <property type="entry name" value="EF_HAND_1"/>
    <property type="match status" value="3"/>
</dbReference>
<dbReference type="SUPFAM" id="SSF47473">
    <property type="entry name" value="EF-hand"/>
    <property type="match status" value="1"/>
</dbReference>
<dbReference type="CDD" id="cd00051">
    <property type="entry name" value="EFh"/>
    <property type="match status" value="2"/>
</dbReference>
<dbReference type="EMBL" id="UYSG01011601">
    <property type="protein sequence ID" value="VDL63020.1"/>
    <property type="molecule type" value="Genomic_DNA"/>
</dbReference>
<evidence type="ECO:0000313" key="4">
    <source>
        <dbReference type="EMBL" id="VDL63020.1"/>
    </source>
</evidence>
<keyword evidence="1" id="KW-0677">Repeat</keyword>
<dbReference type="FunFam" id="1.10.238.10:FF:000178">
    <property type="entry name" value="Calmodulin-2 A"/>
    <property type="match status" value="1"/>
</dbReference>
<dbReference type="STRING" id="6216.A0A0R3SX34"/>
<protein>
    <submittedName>
        <fullName evidence="6">Calmodulin</fullName>
    </submittedName>
</protein>
<gene>
    <name evidence="4" type="ORF">HDID_LOCUS10278</name>
</gene>
<dbReference type="Proteomes" id="UP000274504">
    <property type="component" value="Unassembled WGS sequence"/>
</dbReference>
<dbReference type="GO" id="GO:0016460">
    <property type="term" value="C:myosin II complex"/>
    <property type="evidence" value="ECO:0007669"/>
    <property type="project" value="TreeGrafter"/>
</dbReference>
<dbReference type="InterPro" id="IPR050230">
    <property type="entry name" value="CALM/Myosin/TropC-like"/>
</dbReference>
<dbReference type="InterPro" id="IPR002048">
    <property type="entry name" value="EF_hand_dom"/>
</dbReference>
<reference evidence="6" key="1">
    <citation type="submission" date="2017-02" db="UniProtKB">
        <authorList>
            <consortium name="WormBaseParasite"/>
        </authorList>
    </citation>
    <scope>IDENTIFICATION</scope>
</reference>
<keyword evidence="2" id="KW-0106">Calcium</keyword>
<dbReference type="PROSITE" id="PS50222">
    <property type="entry name" value="EF_HAND_2"/>
    <property type="match status" value="3"/>
</dbReference>
<dbReference type="InterPro" id="IPR018247">
    <property type="entry name" value="EF_Hand_1_Ca_BS"/>
</dbReference>
<dbReference type="Gene3D" id="1.10.238.10">
    <property type="entry name" value="EF-hand"/>
    <property type="match status" value="2"/>
</dbReference>
<dbReference type="InterPro" id="IPR011992">
    <property type="entry name" value="EF-hand-dom_pair"/>
</dbReference>
<feature type="domain" description="EF-hand" evidence="3">
    <location>
        <begin position="82"/>
        <end position="117"/>
    </location>
</feature>
<evidence type="ECO:0000313" key="6">
    <source>
        <dbReference type="WBParaSite" id="HDID_0001028001-mRNA-1"/>
    </source>
</evidence>
<dbReference type="Pfam" id="PF13499">
    <property type="entry name" value="EF-hand_7"/>
    <property type="match status" value="2"/>
</dbReference>
<evidence type="ECO:0000256" key="1">
    <source>
        <dbReference type="ARBA" id="ARBA00022737"/>
    </source>
</evidence>
<feature type="domain" description="EF-hand" evidence="3">
    <location>
        <begin position="9"/>
        <end position="44"/>
    </location>
</feature>
<sequence length="152" mass="17536">MTGNELSMEEIDELKEAFALFDKDGNGSISRGELKYLMTSLGQNPTRENIKKMIDEVDVDGNGLIDFDEFLKLMKKKIDDCQPERELKEAFQVFDMNGDGYITQTELMRTMEGFGERVSRRESVDMIRHADIDGDGRVDYEGMIFFYFLLNS</sequence>
<dbReference type="GO" id="GO:0005509">
    <property type="term" value="F:calcium ion binding"/>
    <property type="evidence" value="ECO:0007669"/>
    <property type="project" value="InterPro"/>
</dbReference>
<dbReference type="PANTHER" id="PTHR23048">
    <property type="entry name" value="MYOSIN LIGHT CHAIN 1, 3"/>
    <property type="match status" value="1"/>
</dbReference>
<name>A0A0R3SX34_HYMDI</name>
<dbReference type="SMART" id="SM00054">
    <property type="entry name" value="EFh"/>
    <property type="match status" value="4"/>
</dbReference>
<proteinExistence type="predicted"/>
<organism evidence="6">
    <name type="scientific">Hymenolepis diminuta</name>
    <name type="common">Rat tapeworm</name>
    <dbReference type="NCBI Taxonomy" id="6216"/>
    <lineage>
        <taxon>Eukaryota</taxon>
        <taxon>Metazoa</taxon>
        <taxon>Spiralia</taxon>
        <taxon>Lophotrochozoa</taxon>
        <taxon>Platyhelminthes</taxon>
        <taxon>Cestoda</taxon>
        <taxon>Eucestoda</taxon>
        <taxon>Cyclophyllidea</taxon>
        <taxon>Hymenolepididae</taxon>
        <taxon>Hymenolepis</taxon>
    </lineage>
</organism>
<dbReference type="AlphaFoldDB" id="A0A0R3SX34"/>
<dbReference type="OrthoDB" id="26525at2759"/>
<evidence type="ECO:0000256" key="2">
    <source>
        <dbReference type="ARBA" id="ARBA00022837"/>
    </source>
</evidence>
<evidence type="ECO:0000259" key="3">
    <source>
        <dbReference type="PROSITE" id="PS50222"/>
    </source>
</evidence>
<feature type="domain" description="EF-hand" evidence="3">
    <location>
        <begin position="45"/>
        <end position="80"/>
    </location>
</feature>